<evidence type="ECO:0000313" key="2">
    <source>
        <dbReference type="Proteomes" id="UP001162090"/>
    </source>
</evidence>
<sequence length="80" mass="9229">MFSFFFKCVVPPKCSRSYTLDDDLITELGNRRLKQSACKLGKSTVLEREPFCTCVVASECKTILRIPQYLDKSLHHRVVM</sequence>
<evidence type="ECO:0000313" key="1">
    <source>
        <dbReference type="EMBL" id="CAI4059655.1"/>
    </source>
</evidence>
<protein>
    <submittedName>
        <fullName evidence="1">Uncharacterized protein</fullName>
    </submittedName>
</protein>
<gene>
    <name evidence="1" type="primary">SUVC05G0060</name>
    <name evidence="1" type="ORF">SUVC_05G0060</name>
</gene>
<dbReference type="EMBL" id="OX365916">
    <property type="protein sequence ID" value="CAI4059655.1"/>
    <property type="molecule type" value="Genomic_DNA"/>
</dbReference>
<accession>A0AA35NPE0</accession>
<organism evidence="1 2">
    <name type="scientific">Saccharomyces uvarum</name>
    <name type="common">Yeast</name>
    <name type="synonym">Saccharomyces bayanus var. uvarum</name>
    <dbReference type="NCBI Taxonomy" id="230603"/>
    <lineage>
        <taxon>Eukaryota</taxon>
        <taxon>Fungi</taxon>
        <taxon>Dikarya</taxon>
        <taxon>Ascomycota</taxon>
        <taxon>Saccharomycotina</taxon>
        <taxon>Saccharomycetes</taxon>
        <taxon>Saccharomycetales</taxon>
        <taxon>Saccharomycetaceae</taxon>
        <taxon>Saccharomyces</taxon>
    </lineage>
</organism>
<proteinExistence type="predicted"/>
<dbReference type="Proteomes" id="UP001162090">
    <property type="component" value="Chromosome 5"/>
</dbReference>
<reference evidence="1" key="1">
    <citation type="submission" date="2022-10" db="EMBL/GenBank/DDBJ databases">
        <authorList>
            <person name="Byrne P K."/>
        </authorList>
    </citation>
    <scope>NUCLEOTIDE SEQUENCE</scope>
    <source>
        <strain evidence="1">CBS7001</strain>
    </source>
</reference>
<name>A0AA35NPE0_SACUV</name>
<dbReference type="AlphaFoldDB" id="A0AA35NPE0"/>